<keyword evidence="2" id="KW-1185">Reference proteome</keyword>
<gene>
    <name evidence="1" type="ORF">HR057_09250</name>
</gene>
<dbReference type="RefSeq" id="WP_173731141.1">
    <property type="nucleotide sequence ID" value="NZ_JABTTE010000011.1"/>
</dbReference>
<evidence type="ECO:0000313" key="2">
    <source>
        <dbReference type="Proteomes" id="UP000625804"/>
    </source>
</evidence>
<name>A0A8J8GGK6_9BACI</name>
<reference evidence="1" key="1">
    <citation type="submission" date="2020-06" db="EMBL/GenBank/DDBJ databases">
        <title>A novel thermopfilic bacterium from Erzurum, Turkey.</title>
        <authorList>
            <person name="Adiguzel A."/>
            <person name="Ay H."/>
            <person name="Baltaci M.O."/>
        </authorList>
    </citation>
    <scope>NUCLEOTIDE SEQUENCE</scope>
    <source>
        <strain evidence="1">P2</strain>
    </source>
</reference>
<sequence length="169" mass="19935">MKKIVSTDILLGNSIHGHIHDVIGRVQTGEPLPTENELVERIRTDLNSAYIDSTQRRQQWYEQPSKYSMLHEIYYDGQLSKEKIHDIQERTSLCVNHFLSSQTFEEIIHNPDLKIVDSERFRVMEVDGVNIFAVLDLVYQRINPRILDNYTLNLSFSQFFIFCFLPLFR</sequence>
<dbReference type="Proteomes" id="UP000625804">
    <property type="component" value="Unassembled WGS sequence"/>
</dbReference>
<comment type="caution">
    <text evidence="1">The sequence shown here is derived from an EMBL/GenBank/DDBJ whole genome shotgun (WGS) entry which is preliminary data.</text>
</comment>
<dbReference type="AlphaFoldDB" id="A0A8J8GGK6"/>
<accession>A0A8J8GGK6</accession>
<organism evidence="1 2">
    <name type="scientific">Calidifontibacillus erzurumensis</name>
    <dbReference type="NCBI Taxonomy" id="2741433"/>
    <lineage>
        <taxon>Bacteria</taxon>
        <taxon>Bacillati</taxon>
        <taxon>Bacillota</taxon>
        <taxon>Bacilli</taxon>
        <taxon>Bacillales</taxon>
        <taxon>Bacillaceae</taxon>
        <taxon>Calidifontibacillus/Schinkia group</taxon>
        <taxon>Calidifontibacillus</taxon>
    </lineage>
</organism>
<proteinExistence type="predicted"/>
<protein>
    <submittedName>
        <fullName evidence="1">Uncharacterized protein</fullName>
    </submittedName>
</protein>
<evidence type="ECO:0000313" key="1">
    <source>
        <dbReference type="EMBL" id="NSL51935.1"/>
    </source>
</evidence>
<dbReference type="EMBL" id="JABTTE010000011">
    <property type="protein sequence ID" value="NSL51935.1"/>
    <property type="molecule type" value="Genomic_DNA"/>
</dbReference>